<feature type="coiled-coil region" evidence="4">
    <location>
        <begin position="168"/>
        <end position="195"/>
    </location>
</feature>
<comment type="similarity">
    <text evidence="1">Belongs to the type-I restriction system S methylase family.</text>
</comment>
<keyword evidence="7" id="KW-1185">Reference proteome</keyword>
<dbReference type="InterPro" id="IPR044946">
    <property type="entry name" value="Restrct_endonuc_typeI_TRD_sf"/>
</dbReference>
<evidence type="ECO:0000256" key="3">
    <source>
        <dbReference type="ARBA" id="ARBA00023125"/>
    </source>
</evidence>
<sequence length="410" mass="47830">MNVPQLRFSEFDGEWRNISLGEVLKESKEVKSGKSNLPIATSSRKGLFLQSDYFNGKRSYDTDEINFKVVPRGYVTYRHMSDDSTFHFNINQLADEILVSPEYPVFTTSKGADIQFILYHLNSHGNFKNFCIMQKLGGTRTRLYFKKLQNYKLFIPSIEEQQKISTFLQLLNKRIEKQEEKIEKLEQYKKGMMQKIFSQELRFKDEDGGEFPEWHEKPLPEIIEVIDGDRGKNYPSKSDFLEEGYCLFLNTKNVTKNGFNFINKSFITKEKHESMRKGTLKRNDIVMTSRGSIGNVVLYDHTIPFEVVRINSAMLIIRLKDEDLNIAFFEQLLKSRVIKNFVDTSSVGSAQPHITVKDLNRVRVSIPSNVTEQKKIANISKRFELKIEKEKEKLMVLEEQKRGFMQGMFV</sequence>
<proteinExistence type="inferred from homology"/>
<comment type="caution">
    <text evidence="6">The sequence shown here is derived from an EMBL/GenBank/DDBJ whole genome shotgun (WGS) entry which is preliminary data.</text>
</comment>
<evidence type="ECO:0000256" key="1">
    <source>
        <dbReference type="ARBA" id="ARBA00010923"/>
    </source>
</evidence>
<evidence type="ECO:0000256" key="4">
    <source>
        <dbReference type="SAM" id="Coils"/>
    </source>
</evidence>
<evidence type="ECO:0000256" key="2">
    <source>
        <dbReference type="ARBA" id="ARBA00022747"/>
    </source>
</evidence>
<accession>A0A3M8P5B5</accession>
<evidence type="ECO:0000259" key="5">
    <source>
        <dbReference type="Pfam" id="PF01420"/>
    </source>
</evidence>
<gene>
    <name evidence="6" type="ORF">EEX84_12210</name>
</gene>
<dbReference type="PANTHER" id="PTHR30408">
    <property type="entry name" value="TYPE-1 RESTRICTION ENZYME ECOKI SPECIFICITY PROTEIN"/>
    <property type="match status" value="1"/>
</dbReference>
<keyword evidence="4" id="KW-0175">Coiled coil</keyword>
<dbReference type="GO" id="GO:0003677">
    <property type="term" value="F:DNA binding"/>
    <property type="evidence" value="ECO:0007669"/>
    <property type="project" value="UniProtKB-KW"/>
</dbReference>
<dbReference type="RefSeq" id="WP_123165932.1">
    <property type="nucleotide sequence ID" value="NZ_RIAX01000009.1"/>
</dbReference>
<keyword evidence="2" id="KW-0680">Restriction system</keyword>
<protein>
    <submittedName>
        <fullName evidence="6">Restriction endonuclease subunit S</fullName>
    </submittedName>
</protein>
<dbReference type="OrthoDB" id="9795776at2"/>
<keyword evidence="6" id="KW-0540">Nuclease</keyword>
<keyword evidence="3" id="KW-0238">DNA-binding</keyword>
<dbReference type="PANTHER" id="PTHR30408:SF12">
    <property type="entry name" value="TYPE I RESTRICTION ENZYME MJAVIII SPECIFICITY SUBUNIT"/>
    <property type="match status" value="1"/>
</dbReference>
<dbReference type="Gene3D" id="3.90.220.20">
    <property type="entry name" value="DNA methylase specificity domains"/>
    <property type="match status" value="2"/>
</dbReference>
<dbReference type="Proteomes" id="UP000275473">
    <property type="component" value="Unassembled WGS sequence"/>
</dbReference>
<evidence type="ECO:0000313" key="7">
    <source>
        <dbReference type="Proteomes" id="UP000275473"/>
    </source>
</evidence>
<dbReference type="GO" id="GO:0004519">
    <property type="term" value="F:endonuclease activity"/>
    <property type="evidence" value="ECO:0007669"/>
    <property type="project" value="UniProtKB-KW"/>
</dbReference>
<reference evidence="6 7" key="1">
    <citation type="journal article" date="2018" name="Int. J. Syst. Evol. Microbiol.">
        <title>Planococcus salinus sp. nov., a moderately halophilic bacterium isolated from a saline-alkali soil.</title>
        <authorList>
            <person name="Gan L."/>
        </authorList>
    </citation>
    <scope>NUCLEOTIDE SEQUENCE [LARGE SCALE GENOMIC DNA]</scope>
    <source>
        <strain evidence="6 7">LCB217</strain>
    </source>
</reference>
<dbReference type="GO" id="GO:0009307">
    <property type="term" value="P:DNA restriction-modification system"/>
    <property type="evidence" value="ECO:0007669"/>
    <property type="project" value="UniProtKB-KW"/>
</dbReference>
<organism evidence="6 7">
    <name type="scientific">Planococcus salinus</name>
    <dbReference type="NCBI Taxonomy" id="1848460"/>
    <lineage>
        <taxon>Bacteria</taxon>
        <taxon>Bacillati</taxon>
        <taxon>Bacillota</taxon>
        <taxon>Bacilli</taxon>
        <taxon>Bacillales</taxon>
        <taxon>Caryophanaceae</taxon>
        <taxon>Planococcus</taxon>
    </lineage>
</organism>
<dbReference type="SUPFAM" id="SSF116734">
    <property type="entry name" value="DNA methylase specificity domain"/>
    <property type="match status" value="2"/>
</dbReference>
<dbReference type="InterPro" id="IPR052021">
    <property type="entry name" value="Type-I_RS_S_subunit"/>
</dbReference>
<evidence type="ECO:0000313" key="6">
    <source>
        <dbReference type="EMBL" id="RNF38876.1"/>
    </source>
</evidence>
<dbReference type="Gene3D" id="1.10.287.1120">
    <property type="entry name" value="Bipartite methylase S protein"/>
    <property type="match status" value="1"/>
</dbReference>
<feature type="domain" description="Type I restriction modification DNA specificity" evidence="5">
    <location>
        <begin position="213"/>
        <end position="398"/>
    </location>
</feature>
<keyword evidence="6" id="KW-0378">Hydrolase</keyword>
<dbReference type="InterPro" id="IPR000055">
    <property type="entry name" value="Restrct_endonuc_typeI_TRD"/>
</dbReference>
<dbReference type="AlphaFoldDB" id="A0A3M8P5B5"/>
<feature type="domain" description="Type I restriction modification DNA specificity" evidence="5">
    <location>
        <begin position="15"/>
        <end position="187"/>
    </location>
</feature>
<keyword evidence="6" id="KW-0255">Endonuclease</keyword>
<name>A0A3M8P5B5_9BACL</name>
<dbReference type="EMBL" id="RIAX01000009">
    <property type="protein sequence ID" value="RNF38876.1"/>
    <property type="molecule type" value="Genomic_DNA"/>
</dbReference>
<dbReference type="Pfam" id="PF01420">
    <property type="entry name" value="Methylase_S"/>
    <property type="match status" value="2"/>
</dbReference>